<gene>
    <name evidence="4" type="ORF">GSMUA_13370.1</name>
</gene>
<dbReference type="Pfam" id="PF04783">
    <property type="entry name" value="DUF630"/>
    <property type="match status" value="1"/>
</dbReference>
<feature type="compositionally biased region" description="Basic and acidic residues" evidence="1">
    <location>
        <begin position="656"/>
        <end position="672"/>
    </location>
</feature>
<feature type="region of interest" description="Disordered" evidence="1">
    <location>
        <begin position="645"/>
        <end position="672"/>
    </location>
</feature>
<dbReference type="PANTHER" id="PTHR21450:SF35">
    <property type="entry name" value="TRANSCRIPTION FACTOR, PUTATIVE (DUF630 AND DUF632)-RELATED"/>
    <property type="match status" value="1"/>
</dbReference>
<feature type="domain" description="DUF630" evidence="3">
    <location>
        <begin position="1"/>
        <end position="58"/>
    </location>
</feature>
<evidence type="ECO:0000259" key="3">
    <source>
        <dbReference type="Pfam" id="PF04783"/>
    </source>
</evidence>
<organism evidence="4">
    <name type="scientific">Musa acuminata subsp. malaccensis</name>
    <name type="common">Wild banana</name>
    <name type="synonym">Musa malaccensis</name>
    <dbReference type="NCBI Taxonomy" id="214687"/>
    <lineage>
        <taxon>Eukaryota</taxon>
        <taxon>Viridiplantae</taxon>
        <taxon>Streptophyta</taxon>
        <taxon>Embryophyta</taxon>
        <taxon>Tracheophyta</taxon>
        <taxon>Spermatophyta</taxon>
        <taxon>Magnoliopsida</taxon>
        <taxon>Liliopsida</taxon>
        <taxon>Zingiberales</taxon>
        <taxon>Musaceae</taxon>
        <taxon>Musa</taxon>
    </lineage>
</organism>
<reference evidence="4" key="1">
    <citation type="submission" date="2021-03" db="EMBL/GenBank/DDBJ databases">
        <authorList>
            <consortium name="Genoscope - CEA"/>
            <person name="William W."/>
        </authorList>
    </citation>
    <scope>NUCLEOTIDE SEQUENCE</scope>
    <source>
        <strain evidence="4">Doubled-haploid Pahang</strain>
    </source>
</reference>
<dbReference type="AlphaFoldDB" id="A0A8D7BBF7"/>
<proteinExistence type="predicted"/>
<dbReference type="Pfam" id="PF04782">
    <property type="entry name" value="DUF632"/>
    <property type="match status" value="1"/>
</dbReference>
<feature type="region of interest" description="Disordered" evidence="1">
    <location>
        <begin position="375"/>
        <end position="395"/>
    </location>
</feature>
<feature type="domain" description="DUF632" evidence="2">
    <location>
        <begin position="291"/>
        <end position="636"/>
    </location>
</feature>
<dbReference type="EMBL" id="HG996475">
    <property type="protein sequence ID" value="CAG1864291.1"/>
    <property type="molecule type" value="Genomic_DNA"/>
</dbReference>
<accession>A0A8D7BBF7</accession>
<evidence type="ECO:0000259" key="2">
    <source>
        <dbReference type="Pfam" id="PF04782"/>
    </source>
</evidence>
<protein>
    <submittedName>
        <fullName evidence="4">(wild Malaysian banana) hypothetical protein</fullName>
    </submittedName>
</protein>
<evidence type="ECO:0000256" key="1">
    <source>
        <dbReference type="SAM" id="MobiDB-lite"/>
    </source>
</evidence>
<dbReference type="InterPro" id="IPR006867">
    <property type="entry name" value="DUF632"/>
</dbReference>
<dbReference type="PANTHER" id="PTHR21450">
    <property type="entry name" value="PROTEIN ALTERED PHOSPHATE STARVATION RESPONSE 1"/>
    <property type="match status" value="1"/>
</dbReference>
<name>A0A8D7BBF7_MUSAM</name>
<sequence>MGSSGSKPSNGDALLLSRERVKCIRQAIDSRYALSAAHLSYIQSLCSIGTALRQFVEAALLIEPSYSTSEVNKSPSHSFCVTPSPSQFAEHVSSPSQSGSPLSSPRLSNMSYMRATGASAMTVTIDSSATHFVSEDSLTSSLLPPPPLLEIGSSWDYFDPANAVANCELHKGEPSGSINFCRRQLKEAEVVPLSEEQVMISCEEKQLIGNKVCLEGFDVEVKSIILAHKIDNIRCMHSGSLSVKGSIKTMIKIASSDISGSNIENSDLQREIYAEREDTSEFITHRAKCFLSSMRDIEHRFLRAAEAGTEMSRMLETDKIRLGISADRRGSKSPSSQITSVFNRIWCKGEPLRKHGDSMQNLRKVITWNHSVSSLSSSSSKIPLTSATKHDEENTQSDFTEEFCMISGSHSSTLDRLYAWERKLYDDIKSIEYIRKVYDQKCKQLGHQCARDLDAGLIDKTRAVVKDLHSRLGVAIWSVESISKRIEKLRDDELQPQLVELMQGLIRMWKAMLECHHAQFITITLAYLTKSSTAAALGEPYRQALSHLINEMGYFSHTFSIWVSAYKSYVEALSTWLQKCVLHPQERRKGRRVIFPPHQALSPPIFVLCNGWLHGLESLPSKDLCDSIEEIMSILHDSFEQPTEAEQAGKLANEPENSRGFDGKQVRDYGRPSNLDELKTGLTRLFDRLTKFSETSLKVHEDVKQGIEIASIAYANIVV</sequence>
<evidence type="ECO:0000313" key="4">
    <source>
        <dbReference type="EMBL" id="CAG1864291.1"/>
    </source>
</evidence>
<dbReference type="InterPro" id="IPR006868">
    <property type="entry name" value="DUF630"/>
</dbReference>